<evidence type="ECO:0000313" key="1">
    <source>
        <dbReference type="EMBL" id="TVW21987.1"/>
    </source>
</evidence>
<dbReference type="AlphaFoldDB" id="A0A8B5XKD6"/>
<dbReference type="GO" id="GO:0008168">
    <property type="term" value="F:methyltransferase activity"/>
    <property type="evidence" value="ECO:0007669"/>
    <property type="project" value="UniProtKB-KW"/>
</dbReference>
<sequence length="48" mass="5552">SYVKDFVDSYDQALEKIKSYDDALAVLSGEDYLKLVKKRGNLEFYSIN</sequence>
<reference evidence="1 2" key="1">
    <citation type="submission" date="2019-07" db="EMBL/GenBank/DDBJ databases">
        <authorList>
            <person name="Mohale T."/>
        </authorList>
    </citation>
    <scope>NUCLEOTIDE SEQUENCE [LARGE SCALE GENOMIC DNA]</scope>
    <source>
        <strain evidence="1 2">NTPn 189</strain>
    </source>
</reference>
<keyword evidence="1" id="KW-0808">Transferase</keyword>
<organism evidence="1 2">
    <name type="scientific">Streptococcus pneumoniae</name>
    <dbReference type="NCBI Taxonomy" id="1313"/>
    <lineage>
        <taxon>Bacteria</taxon>
        <taxon>Bacillati</taxon>
        <taxon>Bacillota</taxon>
        <taxon>Bacilli</taxon>
        <taxon>Lactobacillales</taxon>
        <taxon>Streptococcaceae</taxon>
        <taxon>Streptococcus</taxon>
    </lineage>
</organism>
<accession>A0A8B5XKD6</accession>
<gene>
    <name evidence="1" type="ORF">AZK02_12470</name>
</gene>
<protein>
    <submittedName>
        <fullName evidence="1">DNA (Cytosine-5-)-methyltransferase</fullName>
    </submittedName>
</protein>
<feature type="non-terminal residue" evidence="1">
    <location>
        <position position="1"/>
    </location>
</feature>
<dbReference type="EMBL" id="VMVH01000315">
    <property type="protein sequence ID" value="TVW21987.1"/>
    <property type="molecule type" value="Genomic_DNA"/>
</dbReference>
<name>A0A8B5XKD6_STREE</name>
<proteinExistence type="predicted"/>
<keyword evidence="1" id="KW-0489">Methyltransferase</keyword>
<comment type="caution">
    <text evidence="1">The sequence shown here is derived from an EMBL/GenBank/DDBJ whole genome shotgun (WGS) entry which is preliminary data.</text>
</comment>
<dbReference type="Proteomes" id="UP000318940">
    <property type="component" value="Unassembled WGS sequence"/>
</dbReference>
<evidence type="ECO:0000313" key="2">
    <source>
        <dbReference type="Proteomes" id="UP000318940"/>
    </source>
</evidence>
<dbReference type="GO" id="GO:0032259">
    <property type="term" value="P:methylation"/>
    <property type="evidence" value="ECO:0007669"/>
    <property type="project" value="UniProtKB-KW"/>
</dbReference>